<dbReference type="RefSeq" id="WP_345972575.1">
    <property type="nucleotide sequence ID" value="NZ_CP147920.1"/>
</dbReference>
<evidence type="ECO:0000313" key="2">
    <source>
        <dbReference type="Proteomes" id="UP001447842"/>
    </source>
</evidence>
<dbReference type="Gene3D" id="3.40.50.300">
    <property type="entry name" value="P-loop containing nucleotide triphosphate hydrolases"/>
    <property type="match status" value="1"/>
</dbReference>
<proteinExistence type="predicted"/>
<dbReference type="SUPFAM" id="SSF52540">
    <property type="entry name" value="P-loop containing nucleoside triphosphate hydrolases"/>
    <property type="match status" value="1"/>
</dbReference>
<dbReference type="Pfam" id="PF13469">
    <property type="entry name" value="Sulfotransfer_3"/>
    <property type="match status" value="1"/>
</dbReference>
<sequence length="320" mass="36326">MSYGRESPIIRYARTFQDLYRFCAPLDHLFRLPLRLHPPRDIPVVCIVAPPRSGSTLTYQVLTTALKNTHLTNIWNLLYATPALGGVVSKLLCRRHISSFSSTHGFVPGLCGEAEGLKFWSYWSGQTLQEDAGALKPEKLRELKGVLDMLASPDEPFITGYLGHAFSMEQMRAHFDRIVFVYVSRDLLSNAYSLLKISGEEWSSLRPKACSEKEYNSRYERVADQLVSIHESILSQSLPGDTIRITYEDLCRSPQRVVDSIVAFAKQRQIRVNPRLDLPQEFAASHIEPDTNDETRHLVTALKARVANGHEQNLPEIFLR</sequence>
<accession>A0ABZ3H8W0</accession>
<evidence type="ECO:0000313" key="1">
    <source>
        <dbReference type="EMBL" id="XAU14966.1"/>
    </source>
</evidence>
<organism evidence="1 2">
    <name type="scientific">Sulfurimonas diazotrophicus</name>
    <dbReference type="NCBI Taxonomy" id="3131939"/>
    <lineage>
        <taxon>Bacteria</taxon>
        <taxon>Pseudomonadati</taxon>
        <taxon>Campylobacterota</taxon>
        <taxon>Epsilonproteobacteria</taxon>
        <taxon>Campylobacterales</taxon>
        <taxon>Sulfurimonadaceae</taxon>
        <taxon>Sulfurimonas</taxon>
    </lineage>
</organism>
<dbReference type="Proteomes" id="UP001447842">
    <property type="component" value="Chromosome"/>
</dbReference>
<keyword evidence="2" id="KW-1185">Reference proteome</keyword>
<dbReference type="InterPro" id="IPR027417">
    <property type="entry name" value="P-loop_NTPase"/>
</dbReference>
<reference evidence="1 2" key="1">
    <citation type="submission" date="2024-03" db="EMBL/GenBank/DDBJ databases">
        <title>Sulfurimonas sp. HSL3-1.</title>
        <authorList>
            <person name="Wang S."/>
        </authorList>
    </citation>
    <scope>NUCLEOTIDE SEQUENCE [LARGE SCALE GENOMIC DNA]</scope>
    <source>
        <strain evidence="1 2">HSL3-1</strain>
    </source>
</reference>
<dbReference type="EMBL" id="CP147920">
    <property type="protein sequence ID" value="XAU14966.1"/>
    <property type="molecule type" value="Genomic_DNA"/>
</dbReference>
<gene>
    <name evidence="1" type="ORF">WCY31_12085</name>
</gene>
<name>A0ABZ3H8W0_9BACT</name>
<protein>
    <submittedName>
        <fullName evidence="1">Sulfotransferase</fullName>
    </submittedName>
</protein>